<dbReference type="EMBL" id="CM047905">
    <property type="protein sequence ID" value="KAJ0089148.1"/>
    <property type="molecule type" value="Genomic_DNA"/>
</dbReference>
<accession>A0ACC1AR76</accession>
<proteinExistence type="predicted"/>
<reference evidence="2" key="1">
    <citation type="journal article" date="2023" name="G3 (Bethesda)">
        <title>Genome assembly and association tests identify interacting loci associated with vigor, precocity, and sex in interspecific pistachio rootstocks.</title>
        <authorList>
            <person name="Palmer W."/>
            <person name="Jacygrad E."/>
            <person name="Sagayaradj S."/>
            <person name="Cavanaugh K."/>
            <person name="Han R."/>
            <person name="Bertier L."/>
            <person name="Beede B."/>
            <person name="Kafkas S."/>
            <person name="Golino D."/>
            <person name="Preece J."/>
            <person name="Michelmore R."/>
        </authorList>
    </citation>
    <scope>NUCLEOTIDE SEQUENCE [LARGE SCALE GENOMIC DNA]</scope>
</reference>
<evidence type="ECO:0000313" key="1">
    <source>
        <dbReference type="EMBL" id="KAJ0089148.1"/>
    </source>
</evidence>
<dbReference type="Proteomes" id="UP001164250">
    <property type="component" value="Chromosome 9"/>
</dbReference>
<protein>
    <submittedName>
        <fullName evidence="1">Uncharacterized protein</fullName>
    </submittedName>
</protein>
<evidence type="ECO:0000313" key="2">
    <source>
        <dbReference type="Proteomes" id="UP001164250"/>
    </source>
</evidence>
<comment type="caution">
    <text evidence="1">The sequence shown here is derived from an EMBL/GenBank/DDBJ whole genome shotgun (WGS) entry which is preliminary data.</text>
</comment>
<sequence length="92" mass="10727">MLLAGFGLAWPEFHPAEVKLFCFVWESWTSLLVVVARVLLWGWLCLSPELVVVLPEFGFSCWPELIAVLTEFDSSCWLEHFWCGWSLFPFQE</sequence>
<keyword evidence="2" id="KW-1185">Reference proteome</keyword>
<name>A0ACC1AR76_9ROSI</name>
<gene>
    <name evidence="1" type="ORF">Patl1_32404</name>
</gene>
<organism evidence="1 2">
    <name type="scientific">Pistacia atlantica</name>
    <dbReference type="NCBI Taxonomy" id="434234"/>
    <lineage>
        <taxon>Eukaryota</taxon>
        <taxon>Viridiplantae</taxon>
        <taxon>Streptophyta</taxon>
        <taxon>Embryophyta</taxon>
        <taxon>Tracheophyta</taxon>
        <taxon>Spermatophyta</taxon>
        <taxon>Magnoliopsida</taxon>
        <taxon>eudicotyledons</taxon>
        <taxon>Gunneridae</taxon>
        <taxon>Pentapetalae</taxon>
        <taxon>rosids</taxon>
        <taxon>malvids</taxon>
        <taxon>Sapindales</taxon>
        <taxon>Anacardiaceae</taxon>
        <taxon>Pistacia</taxon>
    </lineage>
</organism>